<evidence type="ECO:0000313" key="2">
    <source>
        <dbReference type="Proteomes" id="UP000008561"/>
    </source>
</evidence>
<protein>
    <submittedName>
        <fullName evidence="1">Uncharacterized protein</fullName>
    </submittedName>
</protein>
<dbReference type="RefSeq" id="WP_012176343.1">
    <property type="nucleotide sequence ID" value="NC_009943.1"/>
</dbReference>
<reference evidence="1 2" key="1">
    <citation type="submission" date="2007-10" db="EMBL/GenBank/DDBJ databases">
        <title>Complete sequence of Desulfococcus oleovorans Hxd3.</title>
        <authorList>
            <consortium name="US DOE Joint Genome Institute"/>
            <person name="Copeland A."/>
            <person name="Lucas S."/>
            <person name="Lapidus A."/>
            <person name="Barry K."/>
            <person name="Glavina del Rio T."/>
            <person name="Dalin E."/>
            <person name="Tice H."/>
            <person name="Pitluck S."/>
            <person name="Kiss H."/>
            <person name="Brettin T."/>
            <person name="Bruce D."/>
            <person name="Detter J.C."/>
            <person name="Han C."/>
            <person name="Schmutz J."/>
            <person name="Larimer F."/>
            <person name="Land M."/>
            <person name="Hauser L."/>
            <person name="Kyrpides N."/>
            <person name="Kim E."/>
            <person name="Wawrik B."/>
            <person name="Richardson P."/>
        </authorList>
    </citation>
    <scope>NUCLEOTIDE SEQUENCE [LARGE SCALE GENOMIC DNA]</scope>
    <source>
        <strain evidence="2">DSM 6200 / JCM 39069 / Hxd3</strain>
    </source>
</reference>
<sequence>MNFSIWDLPGPENFVSGIIDDIRLGRNVFLLLPETTPGGLYEAIKQKLKETITSLERLSAAEISQSSPAYDLHQFYNTKIENENFDIASLCRSENFQSRVIWLENIVGPKEQEWYNFLKQYSVACSNQRLIERSLFVIPIYGQHTRDDLPIENLLTHHWFWGKISSLDLQIFASMMLSPRHDYTLQNRLFLSVIASLCGYDLSAAEKLTRRLEIEENALISELENLATERKWNDSLVQKIWINDFQQMEWDFKSTKPNYTVIKQWAAGMLDKVDGRIMISPVAEIVRGNPGEIRQRIWRGHVQCLLPIIDECRLKVIQYLETNYRPRLSFLINNDQGPLEIGSIKYYIDTNPQIRKRIDRDFHNYIKLLTRIRNDLAHLKPISLTHINRFESGLQALFCKG</sequence>
<evidence type="ECO:0000313" key="1">
    <source>
        <dbReference type="EMBL" id="ABW68732.1"/>
    </source>
</evidence>
<dbReference type="AlphaFoldDB" id="A8ZYK7"/>
<dbReference type="KEGG" id="dol:Dole_2929"/>
<dbReference type="EMBL" id="CP000859">
    <property type="protein sequence ID" value="ABW68732.1"/>
    <property type="molecule type" value="Genomic_DNA"/>
</dbReference>
<organism evidence="1 2">
    <name type="scientific">Desulfosudis oleivorans (strain DSM 6200 / JCM 39069 / Hxd3)</name>
    <name type="common">Desulfococcus oleovorans</name>
    <dbReference type="NCBI Taxonomy" id="96561"/>
    <lineage>
        <taxon>Bacteria</taxon>
        <taxon>Pseudomonadati</taxon>
        <taxon>Thermodesulfobacteriota</taxon>
        <taxon>Desulfobacteria</taxon>
        <taxon>Desulfobacterales</taxon>
        <taxon>Desulfosudaceae</taxon>
        <taxon>Desulfosudis</taxon>
    </lineage>
</organism>
<name>A8ZYK7_DESOH</name>
<accession>A8ZYK7</accession>
<dbReference type="OrthoDB" id="8253354at2"/>
<keyword evidence="2" id="KW-1185">Reference proteome</keyword>
<dbReference type="eggNOG" id="ENOG50338NX">
    <property type="taxonomic scope" value="Bacteria"/>
</dbReference>
<proteinExistence type="predicted"/>
<dbReference type="HOGENOM" id="CLU_686482_0_0_7"/>
<gene>
    <name evidence="1" type="ordered locus">Dole_2929</name>
</gene>
<dbReference type="STRING" id="96561.Dole_2929"/>
<dbReference type="Proteomes" id="UP000008561">
    <property type="component" value="Chromosome"/>
</dbReference>